<dbReference type="Gene3D" id="3.40.1440.10">
    <property type="entry name" value="GIY-YIG endonuclease"/>
    <property type="match status" value="1"/>
</dbReference>
<dbReference type="Pfam" id="PF26215">
    <property type="entry name" value="HTH_animal"/>
    <property type="match status" value="1"/>
</dbReference>
<evidence type="ECO:0008006" key="5">
    <source>
        <dbReference type="Google" id="ProtNLM"/>
    </source>
</evidence>
<dbReference type="AlphaFoldDB" id="A0A974HL78"/>
<evidence type="ECO:0000313" key="4">
    <source>
        <dbReference type="Proteomes" id="UP000694892"/>
    </source>
</evidence>
<feature type="domain" description="GIY-YIG" evidence="1">
    <location>
        <begin position="232"/>
        <end position="270"/>
    </location>
</feature>
<evidence type="ECO:0000259" key="1">
    <source>
        <dbReference type="Pfam" id="PF01541"/>
    </source>
</evidence>
<protein>
    <recommendedName>
        <fullName evidence="5">GIY-YIG domain-containing protein</fullName>
    </recommendedName>
</protein>
<dbReference type="CDD" id="cd10442">
    <property type="entry name" value="GIY-YIG_PLEs"/>
    <property type="match status" value="1"/>
</dbReference>
<dbReference type="InterPro" id="IPR000305">
    <property type="entry name" value="GIY-YIG_endonuc"/>
</dbReference>
<feature type="domain" description="Helix-turn-helix" evidence="2">
    <location>
        <begin position="71"/>
        <end position="107"/>
    </location>
</feature>
<dbReference type="PANTHER" id="PTHR21301">
    <property type="entry name" value="REVERSE TRANSCRIPTASE"/>
    <property type="match status" value="1"/>
</dbReference>
<name>A0A974HL78_XENLA</name>
<dbReference type="InterPro" id="IPR035901">
    <property type="entry name" value="GIY-YIG_endonuc_sf"/>
</dbReference>
<dbReference type="SUPFAM" id="SSF82771">
    <property type="entry name" value="GIY-YIG endonuclease"/>
    <property type="match status" value="1"/>
</dbReference>
<gene>
    <name evidence="3" type="ORF">XELAEV_18024686mg</name>
</gene>
<accession>A0A974HL78</accession>
<sequence length="336" mass="38913">MHINWKPHSKGPLFFLFNDKYYLQKQGTVKFDPILWEFIYDLINFLDIMLNGQDDGVMTTLYRKSCAANTILQASSFHPKHLIKNVPTGQLLRLRHLCSDFQEFVKQSCSLSILTKVLKTQRDSLLQKYSSKKLYQFPSKHSGTPLCILTFSPQLSNIKNIIKKHLPMLQTDDKLKPILGPICKFFTRKSDTLGKSLSPSVICDTKSFASNITNKSYKIGQYINSGTKNVKYLITCRNCNMQYVGQTSLSLRERIREHISDIWNKKPTNVSKHFLSCTNGNTNHFQIKVIERVTVPYRSENILQKILKQEVFWIFTLDTRLPKGLNSDFDVSCYYD</sequence>
<dbReference type="Proteomes" id="UP000694892">
    <property type="component" value="Chromosome 4S"/>
</dbReference>
<evidence type="ECO:0000259" key="2">
    <source>
        <dbReference type="Pfam" id="PF26215"/>
    </source>
</evidence>
<reference evidence="4" key="1">
    <citation type="journal article" date="2016" name="Nature">
        <title>Genome evolution in the allotetraploid frog Xenopus laevis.</title>
        <authorList>
            <person name="Session A.M."/>
            <person name="Uno Y."/>
            <person name="Kwon T."/>
            <person name="Chapman J.A."/>
            <person name="Toyoda A."/>
            <person name="Takahashi S."/>
            <person name="Fukui A."/>
            <person name="Hikosaka A."/>
            <person name="Suzuki A."/>
            <person name="Kondo M."/>
            <person name="van Heeringen S.J."/>
            <person name="Quigley I."/>
            <person name="Heinz S."/>
            <person name="Ogino H."/>
            <person name="Ochi H."/>
            <person name="Hellsten U."/>
            <person name="Lyons J.B."/>
            <person name="Simakov O."/>
            <person name="Putnam N."/>
            <person name="Stites J."/>
            <person name="Kuroki Y."/>
            <person name="Tanaka T."/>
            <person name="Michiue T."/>
            <person name="Watanabe M."/>
            <person name="Bogdanovic O."/>
            <person name="Lister R."/>
            <person name="Georgiou G."/>
            <person name="Paranjpe S.S."/>
            <person name="van Kruijsbergen I."/>
            <person name="Shu S."/>
            <person name="Carlson J."/>
            <person name="Kinoshita T."/>
            <person name="Ohta Y."/>
            <person name="Mawaribuchi S."/>
            <person name="Jenkins J."/>
            <person name="Grimwood J."/>
            <person name="Schmutz J."/>
            <person name="Mitros T."/>
            <person name="Mozaffari S.V."/>
            <person name="Suzuki Y."/>
            <person name="Haramoto Y."/>
            <person name="Yamamoto T.S."/>
            <person name="Takagi C."/>
            <person name="Heald R."/>
            <person name="Miller K."/>
            <person name="Haudenschild C."/>
            <person name="Kitzman J."/>
            <person name="Nakayama T."/>
            <person name="Izutsu Y."/>
            <person name="Robert J."/>
            <person name="Fortriede J."/>
            <person name="Burns K."/>
            <person name="Lotay V."/>
            <person name="Karimi K."/>
            <person name="Yasuoka Y."/>
            <person name="Dichmann D.S."/>
            <person name="Flajnik M.F."/>
            <person name="Houston D.W."/>
            <person name="Shendure J."/>
            <person name="DuPasquier L."/>
            <person name="Vize P.D."/>
            <person name="Zorn A.M."/>
            <person name="Ito M."/>
            <person name="Marcotte E.M."/>
            <person name="Wallingford J.B."/>
            <person name="Ito Y."/>
            <person name="Asashima M."/>
            <person name="Ueno N."/>
            <person name="Matsuda Y."/>
            <person name="Veenstra G.J."/>
            <person name="Fujiyama A."/>
            <person name="Harland R.M."/>
            <person name="Taira M."/>
            <person name="Rokhsar D.S."/>
        </authorList>
    </citation>
    <scope>NUCLEOTIDE SEQUENCE [LARGE SCALE GENOMIC DNA]</scope>
    <source>
        <strain evidence="4">J</strain>
    </source>
</reference>
<organism evidence="3 4">
    <name type="scientific">Xenopus laevis</name>
    <name type="common">African clawed frog</name>
    <dbReference type="NCBI Taxonomy" id="8355"/>
    <lineage>
        <taxon>Eukaryota</taxon>
        <taxon>Metazoa</taxon>
        <taxon>Chordata</taxon>
        <taxon>Craniata</taxon>
        <taxon>Vertebrata</taxon>
        <taxon>Euteleostomi</taxon>
        <taxon>Amphibia</taxon>
        <taxon>Batrachia</taxon>
        <taxon>Anura</taxon>
        <taxon>Pipoidea</taxon>
        <taxon>Pipidae</taxon>
        <taxon>Xenopodinae</taxon>
        <taxon>Xenopus</taxon>
        <taxon>Xenopus</taxon>
    </lineage>
</organism>
<dbReference type="EMBL" id="CM004473">
    <property type="protein sequence ID" value="OCT82174.1"/>
    <property type="molecule type" value="Genomic_DNA"/>
</dbReference>
<dbReference type="InterPro" id="IPR058912">
    <property type="entry name" value="HTH_animal"/>
</dbReference>
<proteinExistence type="predicted"/>
<evidence type="ECO:0000313" key="3">
    <source>
        <dbReference type="EMBL" id="OCT82174.1"/>
    </source>
</evidence>
<dbReference type="Pfam" id="PF01541">
    <property type="entry name" value="GIY-YIG"/>
    <property type="match status" value="1"/>
</dbReference>
<dbReference type="PANTHER" id="PTHR21301:SF13">
    <property type="match status" value="1"/>
</dbReference>